<evidence type="ECO:0008006" key="3">
    <source>
        <dbReference type="Google" id="ProtNLM"/>
    </source>
</evidence>
<keyword evidence="2" id="KW-1185">Reference proteome</keyword>
<dbReference type="Gene3D" id="1.10.620.20">
    <property type="entry name" value="Ribonucleotide Reductase, subunit A"/>
    <property type="match status" value="1"/>
</dbReference>
<dbReference type="SUPFAM" id="SSF47240">
    <property type="entry name" value="Ferritin-like"/>
    <property type="match status" value="1"/>
</dbReference>
<dbReference type="Proteomes" id="UP000271573">
    <property type="component" value="Chromosome"/>
</dbReference>
<dbReference type="InterPro" id="IPR012348">
    <property type="entry name" value="RNR-like"/>
</dbReference>
<protein>
    <recommendedName>
        <fullName evidence="3">Diiron oxygenase</fullName>
    </recommendedName>
</protein>
<name>A0A3G9IH31_9ACTN</name>
<gene>
    <name evidence="1" type="ORF">Back2_19030</name>
</gene>
<sequence>MGAVGGTVTLARKAVGTGVRAVATPSKRPSDQEYFETLQTLSQASVDQFFLAFKDVDWDNPDYSVESAAHDPRLILTDADVIGAHPWYKSLPREEQIRIGAYRFAQVAKVGRQFEQILIAGVMHNLIGMGNQNPEFRYAMHEVTEETHHIQMFQEAVNRFGEPVQGASSIWVKLTPLVTAFGQWVPELFFIGILGGEEPIDHMQKAIMRAGGGHPLIDRIMQIHIAEEARHIGFAHQYLLHHWPQMGFVRRQVLTYMFPVVMRVLCDVIMIPSRADMEAMGIPKDVAKEIWWDSEESQKRMRDMFGDVRMLADDLGIRRGPARVLWRAMGIDGRRSRFRSEPAVAKA</sequence>
<dbReference type="AlphaFoldDB" id="A0A3G9IH31"/>
<dbReference type="EMBL" id="AP019307">
    <property type="protein sequence ID" value="BBH17616.1"/>
    <property type="molecule type" value="Genomic_DNA"/>
</dbReference>
<dbReference type="RefSeq" id="WP_125568904.1">
    <property type="nucleotide sequence ID" value="NZ_AP019307.1"/>
</dbReference>
<dbReference type="OrthoDB" id="5138986at2"/>
<dbReference type="Pfam" id="PF11583">
    <property type="entry name" value="AurF"/>
    <property type="match status" value="1"/>
</dbReference>
<evidence type="ECO:0000313" key="2">
    <source>
        <dbReference type="Proteomes" id="UP000271573"/>
    </source>
</evidence>
<dbReference type="InterPro" id="IPR009078">
    <property type="entry name" value="Ferritin-like_SF"/>
</dbReference>
<dbReference type="GO" id="GO:0016491">
    <property type="term" value="F:oxidoreductase activity"/>
    <property type="evidence" value="ECO:0007669"/>
    <property type="project" value="InterPro"/>
</dbReference>
<dbReference type="KEGG" id="nbe:Back2_19030"/>
<dbReference type="InterPro" id="IPR025859">
    <property type="entry name" value="AurF/CmlI"/>
</dbReference>
<reference evidence="1 2" key="1">
    <citation type="submission" date="2018-11" db="EMBL/GenBank/DDBJ databases">
        <title>Complete genome sequence of Nocardioides baekrokdamisoli strain KCTC 39748.</title>
        <authorList>
            <person name="Kang S.W."/>
            <person name="Lee K.C."/>
            <person name="Kim K.K."/>
            <person name="Kim J.S."/>
            <person name="Kim D.S."/>
            <person name="Ko S.H."/>
            <person name="Yang S.H."/>
            <person name="Shin Y.K."/>
            <person name="Lee J.S."/>
        </authorList>
    </citation>
    <scope>NUCLEOTIDE SEQUENCE [LARGE SCALE GENOMIC DNA]</scope>
    <source>
        <strain evidence="1 2">KCTC 39748</strain>
    </source>
</reference>
<accession>A0A3G9IH31</accession>
<evidence type="ECO:0000313" key="1">
    <source>
        <dbReference type="EMBL" id="BBH17616.1"/>
    </source>
</evidence>
<organism evidence="1 2">
    <name type="scientific">Nocardioides baekrokdamisoli</name>
    <dbReference type="NCBI Taxonomy" id="1804624"/>
    <lineage>
        <taxon>Bacteria</taxon>
        <taxon>Bacillati</taxon>
        <taxon>Actinomycetota</taxon>
        <taxon>Actinomycetes</taxon>
        <taxon>Propionibacteriales</taxon>
        <taxon>Nocardioidaceae</taxon>
        <taxon>Nocardioides</taxon>
    </lineage>
</organism>
<proteinExistence type="predicted"/>